<dbReference type="InterPro" id="IPR036961">
    <property type="entry name" value="Kinesin_motor_dom_sf"/>
</dbReference>
<dbReference type="InterPro" id="IPR027640">
    <property type="entry name" value="Kinesin-like_fam"/>
</dbReference>
<evidence type="ECO:0000256" key="5">
    <source>
        <dbReference type="ARBA" id="ARBA00061030"/>
    </source>
</evidence>
<feature type="compositionally biased region" description="Basic and acidic residues" evidence="8">
    <location>
        <begin position="500"/>
        <end position="509"/>
    </location>
</feature>
<dbReference type="Pfam" id="PF00225">
    <property type="entry name" value="Kinesin"/>
    <property type="match status" value="1"/>
</dbReference>
<dbReference type="Gene3D" id="3.40.850.10">
    <property type="entry name" value="Kinesin motor domain"/>
    <property type="match status" value="1"/>
</dbReference>
<dbReference type="PROSITE" id="PS50067">
    <property type="entry name" value="KINESIN_MOTOR_2"/>
    <property type="match status" value="1"/>
</dbReference>
<evidence type="ECO:0000256" key="1">
    <source>
        <dbReference type="ARBA" id="ARBA00022701"/>
    </source>
</evidence>
<evidence type="ECO:0000256" key="7">
    <source>
        <dbReference type="RuleBase" id="RU000394"/>
    </source>
</evidence>
<evidence type="ECO:0000313" key="11">
    <source>
        <dbReference type="Proteomes" id="UP000054408"/>
    </source>
</evidence>
<dbReference type="GO" id="GO:0005874">
    <property type="term" value="C:microtubule"/>
    <property type="evidence" value="ECO:0007669"/>
    <property type="project" value="UniProtKB-KW"/>
</dbReference>
<accession>A0A0L0D7P0</accession>
<proteinExistence type="inferred from homology"/>
<evidence type="ECO:0000256" key="6">
    <source>
        <dbReference type="PROSITE-ProRule" id="PRU00283"/>
    </source>
</evidence>
<dbReference type="Proteomes" id="UP000054408">
    <property type="component" value="Unassembled WGS sequence"/>
</dbReference>
<dbReference type="AlphaFoldDB" id="A0A0L0D7P0"/>
<feature type="compositionally biased region" description="Basic and acidic residues" evidence="8">
    <location>
        <begin position="478"/>
        <end position="488"/>
    </location>
</feature>
<dbReference type="GO" id="GO:0007018">
    <property type="term" value="P:microtubule-based movement"/>
    <property type="evidence" value="ECO:0007669"/>
    <property type="project" value="InterPro"/>
</dbReference>
<feature type="compositionally biased region" description="Low complexity" evidence="8">
    <location>
        <begin position="358"/>
        <end position="367"/>
    </location>
</feature>
<reference evidence="10 11" key="1">
    <citation type="submission" date="2010-05" db="EMBL/GenBank/DDBJ databases">
        <title>The Genome Sequence of Thecamonas trahens ATCC 50062.</title>
        <authorList>
            <consortium name="The Broad Institute Genome Sequencing Platform"/>
            <person name="Russ C."/>
            <person name="Cuomo C."/>
            <person name="Shea T."/>
            <person name="Young S.K."/>
            <person name="Zeng Q."/>
            <person name="Koehrsen M."/>
            <person name="Haas B."/>
            <person name="Borodovsky M."/>
            <person name="Guigo R."/>
            <person name="Alvarado L."/>
            <person name="Berlin A."/>
            <person name="Bochicchio J."/>
            <person name="Borenstein D."/>
            <person name="Chapman S."/>
            <person name="Chen Z."/>
            <person name="Freedman E."/>
            <person name="Gellesch M."/>
            <person name="Goldberg J."/>
            <person name="Griggs A."/>
            <person name="Gujja S."/>
            <person name="Heilman E."/>
            <person name="Heiman D."/>
            <person name="Hepburn T."/>
            <person name="Howarth C."/>
            <person name="Jen D."/>
            <person name="Larson L."/>
            <person name="Mehta T."/>
            <person name="Park D."/>
            <person name="Pearson M."/>
            <person name="Roberts A."/>
            <person name="Saif S."/>
            <person name="Shenoy N."/>
            <person name="Sisk P."/>
            <person name="Stolte C."/>
            <person name="Sykes S."/>
            <person name="Thomson T."/>
            <person name="Walk T."/>
            <person name="White J."/>
            <person name="Yandava C."/>
            <person name="Burger G."/>
            <person name="Gray M.W."/>
            <person name="Holland P.W.H."/>
            <person name="King N."/>
            <person name="Lang F.B.F."/>
            <person name="Roger A.J."/>
            <person name="Ruiz-Trillo I."/>
            <person name="Lander E."/>
            <person name="Nusbaum C."/>
        </authorList>
    </citation>
    <scope>NUCLEOTIDE SEQUENCE [LARGE SCALE GENOMIC DNA]</scope>
    <source>
        <strain evidence="10 11">ATCC 50062</strain>
    </source>
</reference>
<protein>
    <recommendedName>
        <fullName evidence="7">Kinesin-like protein</fullName>
    </recommendedName>
</protein>
<feature type="compositionally biased region" description="Gly residues" evidence="8">
    <location>
        <begin position="342"/>
        <end position="357"/>
    </location>
</feature>
<dbReference type="InterPro" id="IPR001752">
    <property type="entry name" value="Kinesin_motor_dom"/>
</dbReference>
<keyword evidence="1 7" id="KW-0493">Microtubule</keyword>
<dbReference type="PANTHER" id="PTHR47971:SF20">
    <property type="entry name" value="KINESIN-LIKE PROTEIN KIF24"/>
    <property type="match status" value="1"/>
</dbReference>
<dbReference type="FunFam" id="3.40.850.10:FF:000012">
    <property type="entry name" value="Kinesin-like protein"/>
    <property type="match status" value="1"/>
</dbReference>
<evidence type="ECO:0000259" key="9">
    <source>
        <dbReference type="PROSITE" id="PS50067"/>
    </source>
</evidence>
<feature type="region of interest" description="Disordered" evidence="8">
    <location>
        <begin position="478"/>
        <end position="515"/>
    </location>
</feature>
<feature type="region of interest" description="Disordered" evidence="8">
    <location>
        <begin position="320"/>
        <end position="391"/>
    </location>
</feature>
<dbReference type="eggNOG" id="KOG0246">
    <property type="taxonomic scope" value="Eukaryota"/>
</dbReference>
<evidence type="ECO:0000256" key="4">
    <source>
        <dbReference type="ARBA" id="ARBA00023175"/>
    </source>
</evidence>
<dbReference type="OrthoDB" id="3176171at2759"/>
<comment type="similarity">
    <text evidence="5">Belongs to the TRAFAC class myosin-kinesin ATPase superfamily. Kinesin family. KIN-13 subfamily.</text>
</comment>
<dbReference type="RefSeq" id="XP_013759661.1">
    <property type="nucleotide sequence ID" value="XM_013904207.1"/>
</dbReference>
<dbReference type="GO" id="GO:0003777">
    <property type="term" value="F:microtubule motor activity"/>
    <property type="evidence" value="ECO:0007669"/>
    <property type="project" value="InterPro"/>
</dbReference>
<gene>
    <name evidence="10" type="ORF">AMSG_03756</name>
</gene>
<dbReference type="InterPro" id="IPR019821">
    <property type="entry name" value="Kinesin_motor_CS"/>
</dbReference>
<dbReference type="CDD" id="cd01367">
    <property type="entry name" value="KISc_KIF2_like"/>
    <property type="match status" value="1"/>
</dbReference>
<evidence type="ECO:0000256" key="3">
    <source>
        <dbReference type="ARBA" id="ARBA00022840"/>
    </source>
</evidence>
<evidence type="ECO:0000256" key="2">
    <source>
        <dbReference type="ARBA" id="ARBA00022741"/>
    </source>
</evidence>
<organism evidence="10 11">
    <name type="scientific">Thecamonas trahens ATCC 50062</name>
    <dbReference type="NCBI Taxonomy" id="461836"/>
    <lineage>
        <taxon>Eukaryota</taxon>
        <taxon>Apusozoa</taxon>
        <taxon>Apusomonadida</taxon>
        <taxon>Apusomonadidae</taxon>
        <taxon>Thecamonas</taxon>
    </lineage>
</organism>
<feature type="domain" description="Kinesin motor" evidence="9">
    <location>
        <begin position="1"/>
        <end position="320"/>
    </location>
</feature>
<sequence>MNRGEEGRGEKDIVSVLESESVVVVHEPKVKVDMTKYIEDHEFRFDEVFYEGASNADVYARTAKPLVKTMFGGGKATCFAYGQTGSGKTYTMSGTNNDGLYMLAAEDIFAQLESRGARAKSEYTLWISFFEIYGGVLYDLLNDRKKLVAREDAKRRVVIVGLNENEVQSVDEFLELMAYGNAVRSTGATGVNADSSRSHAILQIVLKAGPPDGQRPVGKLSFIDLAGSERAADTTNNDRRRRMEGAEINKSLLALKECIRALDMEKVHTPFRQSKLTQVLKDSFVGSTSRTVMIATVSPTNYAAENTLNTLRYADRVKELRSKGGGPSGPSADRSTYPYTSGKGGGGSGSSGAGGGRRAVAGKGAVARTSAGGGAPAASSSAVASARPPHDVEELVDTHAELVSQILQEKEDLILAHRQQIDDMMEVVKQEMRLLHSVDQPGSVVDEYVAQLDGLLESKMRIIRALSGRLSRFKDQLEREETLSKSLERSLPPPSSQARGSDRDRSSDRSRRRRK</sequence>
<dbReference type="GO" id="GO:0007019">
    <property type="term" value="P:microtubule depolymerization"/>
    <property type="evidence" value="ECO:0007669"/>
    <property type="project" value="TreeGrafter"/>
</dbReference>
<dbReference type="EMBL" id="GL349446">
    <property type="protein sequence ID" value="KNC47323.1"/>
    <property type="molecule type" value="Genomic_DNA"/>
</dbReference>
<dbReference type="SUPFAM" id="SSF52540">
    <property type="entry name" value="P-loop containing nucleoside triphosphate hydrolases"/>
    <property type="match status" value="1"/>
</dbReference>
<keyword evidence="3 6" id="KW-0067">ATP-binding</keyword>
<dbReference type="GeneID" id="25563330"/>
<keyword evidence="4 6" id="KW-0505">Motor protein</keyword>
<dbReference type="STRING" id="461836.A0A0L0D7P0"/>
<dbReference type="PANTHER" id="PTHR47971">
    <property type="entry name" value="KINESIN-RELATED PROTEIN 6"/>
    <property type="match status" value="1"/>
</dbReference>
<dbReference type="GO" id="GO:0008017">
    <property type="term" value="F:microtubule binding"/>
    <property type="evidence" value="ECO:0007669"/>
    <property type="project" value="InterPro"/>
</dbReference>
<feature type="compositionally biased region" description="Low complexity" evidence="8">
    <location>
        <begin position="376"/>
        <end position="386"/>
    </location>
</feature>
<feature type="binding site" evidence="6">
    <location>
        <begin position="82"/>
        <end position="89"/>
    </location>
    <ligand>
        <name>ATP</name>
        <dbReference type="ChEBI" id="CHEBI:30616"/>
    </ligand>
</feature>
<dbReference type="GO" id="GO:0005524">
    <property type="term" value="F:ATP binding"/>
    <property type="evidence" value="ECO:0007669"/>
    <property type="project" value="UniProtKB-UniRule"/>
</dbReference>
<evidence type="ECO:0000313" key="10">
    <source>
        <dbReference type="EMBL" id="KNC47323.1"/>
    </source>
</evidence>
<evidence type="ECO:0000256" key="8">
    <source>
        <dbReference type="SAM" id="MobiDB-lite"/>
    </source>
</evidence>
<dbReference type="OMA" id="PFIPKEM"/>
<dbReference type="SMART" id="SM00129">
    <property type="entry name" value="KISc"/>
    <property type="match status" value="1"/>
</dbReference>
<dbReference type="PROSITE" id="PS00411">
    <property type="entry name" value="KINESIN_MOTOR_1"/>
    <property type="match status" value="1"/>
</dbReference>
<dbReference type="PRINTS" id="PR00380">
    <property type="entry name" value="KINESINHEAVY"/>
</dbReference>
<keyword evidence="11" id="KW-1185">Reference proteome</keyword>
<keyword evidence="2 6" id="KW-0547">Nucleotide-binding</keyword>
<name>A0A0L0D7P0_THETB</name>
<dbReference type="InterPro" id="IPR027417">
    <property type="entry name" value="P-loop_NTPase"/>
</dbReference>